<accession>A0A6J4H4X9</accession>
<proteinExistence type="predicted"/>
<evidence type="ECO:0000256" key="1">
    <source>
        <dbReference type="SAM" id="MobiDB-lite"/>
    </source>
</evidence>
<gene>
    <name evidence="2" type="ORF">AVDCRST_MAG10-309</name>
</gene>
<reference evidence="2" key="1">
    <citation type="submission" date="2020-02" db="EMBL/GenBank/DDBJ databases">
        <authorList>
            <person name="Meier V. D."/>
        </authorList>
    </citation>
    <scope>NUCLEOTIDE SEQUENCE</scope>
    <source>
        <strain evidence="2">AVDCRST_MAG10</strain>
    </source>
</reference>
<evidence type="ECO:0000313" key="2">
    <source>
        <dbReference type="EMBL" id="CAA9214453.1"/>
    </source>
</evidence>
<organism evidence="2">
    <name type="scientific">uncultured Acidimicrobiales bacterium</name>
    <dbReference type="NCBI Taxonomy" id="310071"/>
    <lineage>
        <taxon>Bacteria</taxon>
        <taxon>Bacillati</taxon>
        <taxon>Actinomycetota</taxon>
        <taxon>Acidimicrobiia</taxon>
        <taxon>Acidimicrobiales</taxon>
        <taxon>environmental samples</taxon>
    </lineage>
</organism>
<dbReference type="AlphaFoldDB" id="A0A6J4H4X9"/>
<sequence>MQPWRRGSASAVTGMHRSNRNGRDVVHVHPSLPPSGLQDR</sequence>
<name>A0A6J4H4X9_9ACTN</name>
<dbReference type="EMBL" id="CADCTB010000019">
    <property type="protein sequence ID" value="CAA9214453.1"/>
    <property type="molecule type" value="Genomic_DNA"/>
</dbReference>
<feature type="region of interest" description="Disordered" evidence="1">
    <location>
        <begin position="1"/>
        <end position="40"/>
    </location>
</feature>
<protein>
    <submittedName>
        <fullName evidence="2">Uncharacterized protein</fullName>
    </submittedName>
</protein>